<proteinExistence type="predicted"/>
<evidence type="ECO:0000313" key="1">
    <source>
        <dbReference type="EMBL" id="MDR7665701.1"/>
    </source>
</evidence>
<dbReference type="RefSeq" id="WP_310575728.1">
    <property type="nucleotide sequence ID" value="NZ_JAVKPK010000026.1"/>
</dbReference>
<dbReference type="Proteomes" id="UP001246244">
    <property type="component" value="Unassembled WGS sequence"/>
</dbReference>
<sequence>MTTTASTSKTNSCIAPVTASDLQEIAKFVAANRETLNYLSQFGSTVQRAKAILFLKIAAGGI</sequence>
<comment type="caution">
    <text evidence="1">The sequence shown here is derived from an EMBL/GenBank/DDBJ whole genome shotgun (WGS) entry which is preliminary data.</text>
</comment>
<gene>
    <name evidence="1" type="ORF">RG963_07925</name>
</gene>
<reference evidence="2" key="1">
    <citation type="submission" date="2023-07" db="EMBL/GenBank/DDBJ databases">
        <title>Whole-genome sequencing of a new Methanosarcina sp. Z-7115.</title>
        <authorList>
            <person name="Zhilina T.N."/>
            <person name="Merkel A.Y."/>
        </authorList>
    </citation>
    <scope>NUCLEOTIDE SEQUENCE [LARGE SCALE GENOMIC DNA]</scope>
    <source>
        <strain evidence="2">Z-7115</strain>
    </source>
</reference>
<protein>
    <submittedName>
        <fullName evidence="1">Uncharacterized protein</fullName>
    </submittedName>
</protein>
<name>A0ABU2D139_9EURY</name>
<dbReference type="EMBL" id="JAVKPK010000026">
    <property type="protein sequence ID" value="MDR7665701.1"/>
    <property type="molecule type" value="Genomic_DNA"/>
</dbReference>
<keyword evidence="2" id="KW-1185">Reference proteome</keyword>
<evidence type="ECO:0000313" key="2">
    <source>
        <dbReference type="Proteomes" id="UP001246244"/>
    </source>
</evidence>
<organism evidence="1 2">
    <name type="scientific">Methanosarcina baikalica</name>
    <dbReference type="NCBI Taxonomy" id="3073890"/>
    <lineage>
        <taxon>Archaea</taxon>
        <taxon>Methanobacteriati</taxon>
        <taxon>Methanobacteriota</taxon>
        <taxon>Stenosarchaea group</taxon>
        <taxon>Methanomicrobia</taxon>
        <taxon>Methanosarcinales</taxon>
        <taxon>Methanosarcinaceae</taxon>
        <taxon>Methanosarcina</taxon>
    </lineage>
</organism>
<accession>A0ABU2D139</accession>